<evidence type="ECO:0008006" key="4">
    <source>
        <dbReference type="Google" id="ProtNLM"/>
    </source>
</evidence>
<dbReference type="Proteomes" id="UP000601171">
    <property type="component" value="Unassembled WGS sequence"/>
</dbReference>
<sequence length="272" mass="31781">MTTKNIFYLIMILLASIFIVSCNNIRQTKIQDFPTSIEDTKEYYGKNFLEYTRINDSEVLVKFKNENDIYFNVVNFKEKKKYILPILENTVIFKSAISDHELIFEVSGGNNINSYEVFPYLVRATKKDEEYELSKEDKWSEVGESMAAKSSDKGVIRDLKIERNGLKIYFSAYEGEEAQFYAAFPDIPSTYVKFIDNNMIIELRESKISDDLDLGILKDINLIYVDSIDFKEFEDQVIISIDLSDTTKEYLLYKRIPDESGEDLPFLNIQFR</sequence>
<accession>A0A926EVE8</accession>
<proteinExistence type="predicted"/>
<comment type="caution">
    <text evidence="2">The sequence shown here is derived from an EMBL/GenBank/DDBJ whole genome shotgun (WGS) entry which is preliminary data.</text>
</comment>
<keyword evidence="1" id="KW-0812">Transmembrane</keyword>
<feature type="transmembrane region" description="Helical" evidence="1">
    <location>
        <begin position="6"/>
        <end position="25"/>
    </location>
</feature>
<evidence type="ECO:0000256" key="1">
    <source>
        <dbReference type="SAM" id="Phobius"/>
    </source>
</evidence>
<reference evidence="2" key="1">
    <citation type="submission" date="2020-08" db="EMBL/GenBank/DDBJ databases">
        <title>Genome public.</title>
        <authorList>
            <person name="Liu C."/>
            <person name="Sun Q."/>
        </authorList>
    </citation>
    <scope>NUCLEOTIDE SEQUENCE</scope>
    <source>
        <strain evidence="2">BX21</strain>
    </source>
</reference>
<dbReference type="RefSeq" id="WP_262428651.1">
    <property type="nucleotide sequence ID" value="NZ_JACRTG010000008.1"/>
</dbReference>
<keyword evidence="1" id="KW-1133">Transmembrane helix</keyword>
<protein>
    <recommendedName>
        <fullName evidence="4">Lipoprotein</fullName>
    </recommendedName>
</protein>
<keyword evidence="1" id="KW-0472">Membrane</keyword>
<name>A0A926EVE8_9FIRM</name>
<evidence type="ECO:0000313" key="3">
    <source>
        <dbReference type="Proteomes" id="UP000601171"/>
    </source>
</evidence>
<evidence type="ECO:0000313" key="2">
    <source>
        <dbReference type="EMBL" id="MBC8587179.1"/>
    </source>
</evidence>
<dbReference type="PROSITE" id="PS51257">
    <property type="entry name" value="PROKAR_LIPOPROTEIN"/>
    <property type="match status" value="1"/>
</dbReference>
<dbReference type="EMBL" id="JACRTG010000008">
    <property type="protein sequence ID" value="MBC8587179.1"/>
    <property type="molecule type" value="Genomic_DNA"/>
</dbReference>
<keyword evidence="3" id="KW-1185">Reference proteome</keyword>
<dbReference type="AlphaFoldDB" id="A0A926EVE8"/>
<organism evidence="2 3">
    <name type="scientific">Paratissierella segnis</name>
    <dbReference type="NCBI Taxonomy" id="2763679"/>
    <lineage>
        <taxon>Bacteria</taxon>
        <taxon>Bacillati</taxon>
        <taxon>Bacillota</taxon>
        <taxon>Tissierellia</taxon>
        <taxon>Tissierellales</taxon>
        <taxon>Tissierellaceae</taxon>
        <taxon>Paratissierella</taxon>
    </lineage>
</organism>
<gene>
    <name evidence="2" type="ORF">H8707_02840</name>
</gene>